<feature type="non-terminal residue" evidence="12">
    <location>
        <position position="1"/>
    </location>
</feature>
<evidence type="ECO:0000256" key="6">
    <source>
        <dbReference type="ARBA" id="ARBA00023157"/>
    </source>
</evidence>
<dbReference type="PANTHER" id="PTHR10970">
    <property type="entry name" value="CLUSTERIN"/>
    <property type="match status" value="1"/>
</dbReference>
<evidence type="ECO:0000313" key="12">
    <source>
        <dbReference type="EMBL" id="NWY64588.1"/>
    </source>
</evidence>
<dbReference type="Proteomes" id="UP000529965">
    <property type="component" value="Unassembled WGS sequence"/>
</dbReference>
<comment type="similarity">
    <text evidence="2 8">Belongs to the clusterin family.</text>
</comment>
<evidence type="ECO:0000256" key="1">
    <source>
        <dbReference type="ARBA" id="ARBA00004613"/>
    </source>
</evidence>
<evidence type="ECO:0000256" key="5">
    <source>
        <dbReference type="ARBA" id="ARBA00023054"/>
    </source>
</evidence>
<gene>
    <name evidence="12" type="primary">Clul1</name>
    <name evidence="12" type="ORF">ERIRUB_R07824</name>
</gene>
<dbReference type="GO" id="GO:0051787">
    <property type="term" value="F:misfolded protein binding"/>
    <property type="evidence" value="ECO:0007669"/>
    <property type="project" value="TreeGrafter"/>
</dbReference>
<evidence type="ECO:0000256" key="4">
    <source>
        <dbReference type="ARBA" id="ARBA00022729"/>
    </source>
</evidence>
<feature type="domain" description="Clusterin N-terminal" evidence="10">
    <location>
        <begin position="43"/>
        <end position="251"/>
    </location>
</feature>
<dbReference type="InterPro" id="IPR016014">
    <property type="entry name" value="Clusterin_N"/>
</dbReference>
<dbReference type="AlphaFoldDB" id="A0A7K7G5E9"/>
<dbReference type="GO" id="GO:0005615">
    <property type="term" value="C:extracellular space"/>
    <property type="evidence" value="ECO:0007669"/>
    <property type="project" value="TreeGrafter"/>
</dbReference>
<feature type="non-terminal residue" evidence="12">
    <location>
        <position position="443"/>
    </location>
</feature>
<evidence type="ECO:0000259" key="10">
    <source>
        <dbReference type="SMART" id="SM00030"/>
    </source>
</evidence>
<keyword evidence="13" id="KW-1185">Reference proteome</keyword>
<organism evidence="12 13">
    <name type="scientific">Erithacus rubecula</name>
    <name type="common">European robin</name>
    <dbReference type="NCBI Taxonomy" id="37610"/>
    <lineage>
        <taxon>Eukaryota</taxon>
        <taxon>Metazoa</taxon>
        <taxon>Chordata</taxon>
        <taxon>Craniata</taxon>
        <taxon>Vertebrata</taxon>
        <taxon>Euteleostomi</taxon>
        <taxon>Archelosauria</taxon>
        <taxon>Archosauria</taxon>
        <taxon>Dinosauria</taxon>
        <taxon>Saurischia</taxon>
        <taxon>Theropoda</taxon>
        <taxon>Coelurosauria</taxon>
        <taxon>Aves</taxon>
        <taxon>Neognathae</taxon>
        <taxon>Neoaves</taxon>
        <taxon>Telluraves</taxon>
        <taxon>Australaves</taxon>
        <taxon>Passeriformes</taxon>
        <taxon>Turdidae</taxon>
        <taxon>Erithacus</taxon>
    </lineage>
</organism>
<evidence type="ECO:0000256" key="8">
    <source>
        <dbReference type="RuleBase" id="RU000629"/>
    </source>
</evidence>
<evidence type="ECO:0000313" key="13">
    <source>
        <dbReference type="Proteomes" id="UP000529965"/>
    </source>
</evidence>
<protein>
    <recommendedName>
        <fullName evidence="8">Clusterin</fullName>
    </recommendedName>
</protein>
<dbReference type="SMART" id="SM00035">
    <property type="entry name" value="CLa"/>
    <property type="match status" value="1"/>
</dbReference>
<feature type="domain" description="Clusterin C-terminal" evidence="11">
    <location>
        <begin position="255"/>
        <end position="440"/>
    </location>
</feature>
<dbReference type="InterPro" id="IPR000753">
    <property type="entry name" value="Clusterin-like"/>
</dbReference>
<keyword evidence="3" id="KW-0964">Secreted</keyword>
<evidence type="ECO:0000256" key="2">
    <source>
        <dbReference type="ARBA" id="ARBA00010069"/>
    </source>
</evidence>
<feature type="coiled-coil region" evidence="9">
    <location>
        <begin position="94"/>
        <end position="128"/>
    </location>
</feature>
<dbReference type="Pfam" id="PF01093">
    <property type="entry name" value="Clusterin"/>
    <property type="match status" value="2"/>
</dbReference>
<evidence type="ECO:0000256" key="9">
    <source>
        <dbReference type="SAM" id="Coils"/>
    </source>
</evidence>
<keyword evidence="7" id="KW-0325">Glycoprotein</keyword>
<evidence type="ECO:0000259" key="11">
    <source>
        <dbReference type="SMART" id="SM00035"/>
    </source>
</evidence>
<name>A0A7K7G5E9_ERIRU</name>
<keyword evidence="5 9" id="KW-0175">Coiled coil</keyword>
<dbReference type="GO" id="GO:0005634">
    <property type="term" value="C:nucleus"/>
    <property type="evidence" value="ECO:0007669"/>
    <property type="project" value="TreeGrafter"/>
</dbReference>
<sequence length="443" mass="51757">LTMFTCDCTELFFFNRKNMRFPWIFIIHVLCLRGHQCAPTKQEETNLRDNLKQLSEVGEKYVDEEVKKALIGIKQMKIMMERNEDKHIDLMKTLKKSSEEKKQALRLMDEVKARLEEEERQCQVSLKNLWDECESCLESTCMRYYTTCKHGVSTFKRKVEDFLRKIPPLVFTFHEDQGRDIQSNEKPEKEDTQLVKMEHLFSQLLSDVGSIFDRSFIFFKHMQKEFDQSFQTYFMSDLDLSEAPSMPALPEVTTRIEGSPRGWGMPGFLQIVFDFSRTVFEGVSEVITDVLDEYRDYRRDVPEQTKGKYITLSLLTDCPNVPELHIKFDEAFKLVNLSGEQYEQILQVVRHHTEDTSYLLNKMKERFGWVSELSNMTIGPENIFNIVKVVPGDPSSKDDTVVDVNILTSPTFTIKVPPNLDPKSPEFVEYIAGKALQLYKQNF</sequence>
<keyword evidence="6" id="KW-1015">Disulfide bond</keyword>
<comment type="caution">
    <text evidence="12">The sequence shown here is derived from an EMBL/GenBank/DDBJ whole genome shotgun (WGS) entry which is preliminary data.</text>
</comment>
<reference evidence="12 13" key="1">
    <citation type="submission" date="2019-09" db="EMBL/GenBank/DDBJ databases">
        <title>Bird 10,000 Genomes (B10K) Project - Family phase.</title>
        <authorList>
            <person name="Zhang G."/>
        </authorList>
    </citation>
    <scope>NUCLEOTIDE SEQUENCE [LARGE SCALE GENOMIC DNA]</scope>
    <source>
        <strain evidence="12">OUT-0015</strain>
        <tissue evidence="12">Blood</tissue>
    </source>
</reference>
<evidence type="ECO:0000256" key="7">
    <source>
        <dbReference type="ARBA" id="ARBA00023180"/>
    </source>
</evidence>
<keyword evidence="4" id="KW-0732">Signal</keyword>
<accession>A0A7K7G5E9</accession>
<dbReference type="PANTHER" id="PTHR10970:SF2">
    <property type="entry name" value="CLUSTERIN-LIKE PROTEIN 1"/>
    <property type="match status" value="1"/>
</dbReference>
<comment type="subcellular location">
    <subcellularLocation>
        <location evidence="1">Secreted</location>
    </subcellularLocation>
</comment>
<evidence type="ECO:0000256" key="3">
    <source>
        <dbReference type="ARBA" id="ARBA00022525"/>
    </source>
</evidence>
<dbReference type="EMBL" id="VZSK01000116">
    <property type="protein sequence ID" value="NWY64588.1"/>
    <property type="molecule type" value="Genomic_DNA"/>
</dbReference>
<dbReference type="InterPro" id="IPR016015">
    <property type="entry name" value="Clusterin_C"/>
</dbReference>
<proteinExistence type="inferred from homology"/>
<dbReference type="SMART" id="SM00030">
    <property type="entry name" value="CLb"/>
    <property type="match status" value="1"/>
</dbReference>